<feature type="region of interest" description="Disordered" evidence="6">
    <location>
        <begin position="888"/>
        <end position="911"/>
    </location>
</feature>
<dbReference type="InterPro" id="IPR004583">
    <property type="entry name" value="DNA_repair_Rad4"/>
</dbReference>
<evidence type="ECO:0000256" key="5">
    <source>
        <dbReference type="ARBA" id="ARBA00023242"/>
    </source>
</evidence>
<dbReference type="GO" id="GO:0005737">
    <property type="term" value="C:cytoplasm"/>
    <property type="evidence" value="ECO:0007669"/>
    <property type="project" value="TreeGrafter"/>
</dbReference>
<feature type="compositionally biased region" description="Basic residues" evidence="6">
    <location>
        <begin position="98"/>
        <end position="109"/>
    </location>
</feature>
<comment type="caution">
    <text evidence="10">The sequence shown here is derived from an EMBL/GenBank/DDBJ whole genome shotgun (WGS) entry which is preliminary data.</text>
</comment>
<organism evidence="10 11">
    <name type="scientific">Fasciolopsis buskii</name>
    <dbReference type="NCBI Taxonomy" id="27845"/>
    <lineage>
        <taxon>Eukaryota</taxon>
        <taxon>Metazoa</taxon>
        <taxon>Spiralia</taxon>
        <taxon>Lophotrochozoa</taxon>
        <taxon>Platyhelminthes</taxon>
        <taxon>Trematoda</taxon>
        <taxon>Digenea</taxon>
        <taxon>Plagiorchiida</taxon>
        <taxon>Echinostomata</taxon>
        <taxon>Echinostomatoidea</taxon>
        <taxon>Fasciolidae</taxon>
        <taxon>Fasciolopsis</taxon>
    </lineage>
</organism>
<dbReference type="GO" id="GO:0006298">
    <property type="term" value="P:mismatch repair"/>
    <property type="evidence" value="ECO:0007669"/>
    <property type="project" value="TreeGrafter"/>
</dbReference>
<feature type="compositionally biased region" description="Basic and acidic residues" evidence="6">
    <location>
        <begin position="466"/>
        <end position="480"/>
    </location>
</feature>
<dbReference type="InterPro" id="IPR018327">
    <property type="entry name" value="BHD_2"/>
</dbReference>
<comment type="subcellular location">
    <subcellularLocation>
        <location evidence="1">Nucleus</location>
    </subcellularLocation>
</comment>
<dbReference type="InterPro" id="IPR038765">
    <property type="entry name" value="Papain-like_cys_pep_sf"/>
</dbReference>
<feature type="region of interest" description="Disordered" evidence="6">
    <location>
        <begin position="1"/>
        <end position="22"/>
    </location>
</feature>
<keyword evidence="5" id="KW-0539">Nucleus</keyword>
<dbReference type="Gene3D" id="3.30.70.2460">
    <property type="entry name" value="Rad4, beta-hairpin domain BHD3"/>
    <property type="match status" value="1"/>
</dbReference>
<keyword evidence="11" id="KW-1185">Reference proteome</keyword>
<feature type="compositionally biased region" description="Low complexity" evidence="6">
    <location>
        <begin position="13"/>
        <end position="22"/>
    </location>
</feature>
<dbReference type="Pfam" id="PF10403">
    <property type="entry name" value="BHD_1"/>
    <property type="match status" value="1"/>
</dbReference>
<keyword evidence="3" id="KW-0227">DNA damage</keyword>
<keyword evidence="4" id="KW-0234">DNA repair</keyword>
<dbReference type="EMBL" id="LUCM01007598">
    <property type="protein sequence ID" value="KAA0189653.1"/>
    <property type="molecule type" value="Genomic_DNA"/>
</dbReference>
<evidence type="ECO:0000313" key="11">
    <source>
        <dbReference type="Proteomes" id="UP000728185"/>
    </source>
</evidence>
<feature type="region of interest" description="Disordered" evidence="6">
    <location>
        <begin position="277"/>
        <end position="308"/>
    </location>
</feature>
<dbReference type="InterPro" id="IPR042488">
    <property type="entry name" value="Rad4_BHD3_sf"/>
</dbReference>
<feature type="compositionally biased region" description="Acidic residues" evidence="6">
    <location>
        <begin position="246"/>
        <end position="256"/>
    </location>
</feature>
<dbReference type="OrthoDB" id="300780at2759"/>
<dbReference type="GO" id="GO:0003697">
    <property type="term" value="F:single-stranded DNA binding"/>
    <property type="evidence" value="ECO:0007669"/>
    <property type="project" value="TreeGrafter"/>
</dbReference>
<protein>
    <submittedName>
        <fullName evidence="10">Xeroderma pigmentosum group C-complementing protein</fullName>
    </submittedName>
</protein>
<evidence type="ECO:0000259" key="8">
    <source>
        <dbReference type="SMART" id="SM01031"/>
    </source>
</evidence>
<dbReference type="Proteomes" id="UP000728185">
    <property type="component" value="Unassembled WGS sequence"/>
</dbReference>
<dbReference type="Gene3D" id="2.20.20.110">
    <property type="entry name" value="Rad4, beta-hairpin domain BHD1"/>
    <property type="match status" value="1"/>
</dbReference>
<dbReference type="GO" id="GO:0006289">
    <property type="term" value="P:nucleotide-excision repair"/>
    <property type="evidence" value="ECO:0007669"/>
    <property type="project" value="InterPro"/>
</dbReference>
<dbReference type="InterPro" id="IPR018326">
    <property type="entry name" value="Rad4_beta-hairpin_dom1"/>
</dbReference>
<dbReference type="SMART" id="SM01031">
    <property type="entry name" value="BHD_2"/>
    <property type="match status" value="1"/>
</dbReference>
<dbReference type="InterPro" id="IPR036985">
    <property type="entry name" value="Transglutaminase-like_sf"/>
</dbReference>
<dbReference type="SMART" id="SM01032">
    <property type="entry name" value="BHD_3"/>
    <property type="match status" value="1"/>
</dbReference>
<dbReference type="FunFam" id="3.30.70.2460:FF:000001">
    <property type="entry name" value="DNA repair protein Rad4 family"/>
    <property type="match status" value="1"/>
</dbReference>
<feature type="domain" description="Rad4 beta-hairpin" evidence="8">
    <location>
        <begin position="697"/>
        <end position="755"/>
    </location>
</feature>
<evidence type="ECO:0000313" key="10">
    <source>
        <dbReference type="EMBL" id="KAA0189653.1"/>
    </source>
</evidence>
<feature type="domain" description="Rad4 beta-hairpin" evidence="7">
    <location>
        <begin position="643"/>
        <end position="695"/>
    </location>
</feature>
<feature type="compositionally biased region" description="Basic residues" evidence="6">
    <location>
        <begin position="208"/>
        <end position="217"/>
    </location>
</feature>
<evidence type="ECO:0000259" key="7">
    <source>
        <dbReference type="SMART" id="SM01030"/>
    </source>
</evidence>
<comment type="similarity">
    <text evidence="2">Belongs to the XPC family.</text>
</comment>
<accession>A0A8E0RPE8</accession>
<dbReference type="AlphaFoldDB" id="A0A8E0RPE8"/>
<feature type="region of interest" description="Disordered" evidence="6">
    <location>
        <begin position="197"/>
        <end position="256"/>
    </location>
</feature>
<proteinExistence type="inferred from homology"/>
<name>A0A8E0RPE8_9TREM</name>
<feature type="region of interest" description="Disordered" evidence="6">
    <location>
        <begin position="451"/>
        <end position="509"/>
    </location>
</feature>
<dbReference type="GO" id="GO:0000111">
    <property type="term" value="C:nucleotide-excision repair factor 2 complex"/>
    <property type="evidence" value="ECO:0007669"/>
    <property type="project" value="TreeGrafter"/>
</dbReference>
<dbReference type="SMART" id="SM01030">
    <property type="entry name" value="BHD_1"/>
    <property type="match status" value="1"/>
</dbReference>
<gene>
    <name evidence="10" type="ORF">FBUS_07277</name>
</gene>
<reference evidence="10" key="1">
    <citation type="submission" date="2019-05" db="EMBL/GenBank/DDBJ databases">
        <title>Annotation for the trematode Fasciolopsis buski.</title>
        <authorList>
            <person name="Choi Y.-J."/>
        </authorList>
    </citation>
    <scope>NUCLEOTIDE SEQUENCE</scope>
    <source>
        <strain evidence="10">HT</strain>
        <tissue evidence="10">Whole worm</tissue>
    </source>
</reference>
<feature type="region of interest" description="Disordered" evidence="6">
    <location>
        <begin position="79"/>
        <end position="142"/>
    </location>
</feature>
<dbReference type="GO" id="GO:0003684">
    <property type="term" value="F:damaged DNA binding"/>
    <property type="evidence" value="ECO:0007669"/>
    <property type="project" value="InterPro"/>
</dbReference>
<sequence>MGKLKTRQKVELSVRSPTESSVVSVTSPYFNDDIKDGVKKRLKGRRSRRAPTHALNVDKKPKSDEFLVENGTEMVLCKDSRSVNSRPKRSNAAELLRLSHRHPQKKKTVCSKMVDIDEGSPVDREEKCHSTGVPSISSGECVHSESARIIKGRCHRNKEAVLSTKKKDRQCCKKNNVASEGTISQLPNRKNQECAIPSLSVEDTKPPNSRKRKRGHLRLFSDFSGDPPSEVGNSPPVSQEDRLNESDDEDWEDVDEKELGEVDLVKALLEVGSKAEPTNASKLENDETLTVSVPLRPTTHKGSCRDPATAEAQARNRLTKELHSSMHVAHVLCYLAFSRSFNKICDSVTYRALGFSLLGNVGPIFSAKGLLLGLRNWTTDHLSSCLSVFLAHSCADSTDKSCTHTTIFQRVVNGTCSATDCALLFVSALRVINFDTRLIIGLTPISIKPPVSTEQDQPLKSNPPEKIPEKQNTKVDEKINRKIISSDESDFEPVSVRRPRKHSPQKTTDSPKYHIFAEVFLPKLNRWVCIDFRKPLGSVDKIPKYSSMFYVIGMTTTLSDSSDTQPYVGRNPVDLASRYDPDWCIRSRLHRMPAERWLILLNYQRLYFDTDAARNNSLVARTGSLSTEIRDRMDQDSIRSELLAKPMPEKMQDFKNHPLYVLQRHLLKFEVIHPPNALPLGFFRGEPVYSRDCLHLCHTRESWLREAKVVKEFEKPAKVVKARASLKRKLLQGSDPAPPMVDVFGSWQVEDYKPPVAQNGVVPRNIHGTIDLFKPCMLPIGCAHLCLTGIQHIAKRLGIDCAPAVIGWKFHGLGWAVPIVDGYVVCKETVPTLLDAWKSTQMNAAKAAAQERSDRALDNWRRLVRGLFLWRRIKAQFALAPLHPEVPEAGHSKATRKRPTRKSDGKIKLTPLPSSFDSAVLDSDDLKPHELGNLTVSSLISDGDGWQRLVCDENSHRLPIFPGISSTTTSFKKEQRTKQLKASRANSASRGMPTGRRKRRKRAITSTEEEDSETTAVTNETD</sequence>
<dbReference type="Gene3D" id="3.90.260.10">
    <property type="entry name" value="Transglutaminase-like"/>
    <property type="match status" value="1"/>
</dbReference>
<dbReference type="SUPFAM" id="SSF54001">
    <property type="entry name" value="Cysteine proteinases"/>
    <property type="match status" value="1"/>
</dbReference>
<evidence type="ECO:0000256" key="1">
    <source>
        <dbReference type="ARBA" id="ARBA00004123"/>
    </source>
</evidence>
<evidence type="ECO:0000256" key="4">
    <source>
        <dbReference type="ARBA" id="ARBA00023204"/>
    </source>
</evidence>
<evidence type="ECO:0000259" key="9">
    <source>
        <dbReference type="SMART" id="SM01032"/>
    </source>
</evidence>
<feature type="region of interest" description="Disordered" evidence="6">
    <location>
        <begin position="962"/>
        <end position="1022"/>
    </location>
</feature>
<evidence type="ECO:0000256" key="3">
    <source>
        <dbReference type="ARBA" id="ARBA00022763"/>
    </source>
</evidence>
<dbReference type="PANTHER" id="PTHR12135">
    <property type="entry name" value="DNA REPAIR PROTEIN XP-C / RAD4"/>
    <property type="match status" value="1"/>
</dbReference>
<evidence type="ECO:0000256" key="2">
    <source>
        <dbReference type="ARBA" id="ARBA00009525"/>
    </source>
</evidence>
<dbReference type="PANTHER" id="PTHR12135:SF0">
    <property type="entry name" value="DNA REPAIR PROTEIN COMPLEMENTING XP-C CELLS"/>
    <property type="match status" value="1"/>
</dbReference>
<dbReference type="InterPro" id="IPR018328">
    <property type="entry name" value="Rad4_beta-hairpin_dom3"/>
</dbReference>
<feature type="domain" description="Rad4 beta-hairpin" evidence="9">
    <location>
        <begin position="762"/>
        <end position="837"/>
    </location>
</feature>
<evidence type="ECO:0000256" key="6">
    <source>
        <dbReference type="SAM" id="MobiDB-lite"/>
    </source>
</evidence>
<dbReference type="Pfam" id="PF10405">
    <property type="entry name" value="BHD_3"/>
    <property type="match status" value="1"/>
</dbReference>
<dbReference type="Pfam" id="PF10404">
    <property type="entry name" value="BHD_2"/>
    <property type="match status" value="1"/>
</dbReference>
<dbReference type="GO" id="GO:0071942">
    <property type="term" value="C:XPC complex"/>
    <property type="evidence" value="ECO:0007669"/>
    <property type="project" value="TreeGrafter"/>
</dbReference>